<dbReference type="GO" id="GO:0005524">
    <property type="term" value="F:ATP binding"/>
    <property type="evidence" value="ECO:0007669"/>
    <property type="project" value="UniProtKB-KW"/>
</dbReference>
<dbReference type="AlphaFoldDB" id="A0A843WQ14"/>
<keyword evidence="6" id="KW-0433">Leucine-rich repeat</keyword>
<keyword evidence="25" id="KW-1185">Reference proteome</keyword>
<evidence type="ECO:0000256" key="17">
    <source>
        <dbReference type="ARBA" id="ARBA00023180"/>
    </source>
</evidence>
<feature type="region of interest" description="Disordered" evidence="20">
    <location>
        <begin position="688"/>
        <end position="709"/>
    </location>
</feature>
<dbReference type="OrthoDB" id="4062651at2759"/>
<dbReference type="Pfam" id="PF00560">
    <property type="entry name" value="LRR_1"/>
    <property type="match status" value="6"/>
</dbReference>
<dbReference type="PROSITE" id="PS00108">
    <property type="entry name" value="PROTEIN_KINASE_ST"/>
    <property type="match status" value="1"/>
</dbReference>
<evidence type="ECO:0000256" key="16">
    <source>
        <dbReference type="ARBA" id="ARBA00023170"/>
    </source>
</evidence>
<dbReference type="Gene3D" id="1.10.510.10">
    <property type="entry name" value="Transferase(Phosphotransferase) domain 1"/>
    <property type="match status" value="1"/>
</dbReference>
<evidence type="ECO:0000256" key="3">
    <source>
        <dbReference type="ARBA" id="ARBA00012513"/>
    </source>
</evidence>
<keyword evidence="4" id="KW-0723">Serine/threonine-protein kinase</keyword>
<gene>
    <name evidence="24" type="ORF">Taro_042612</name>
</gene>
<dbReference type="Pfam" id="PF00069">
    <property type="entry name" value="Pkinase"/>
    <property type="match status" value="1"/>
</dbReference>
<evidence type="ECO:0000256" key="20">
    <source>
        <dbReference type="SAM" id="MobiDB-lite"/>
    </source>
</evidence>
<evidence type="ECO:0000313" key="24">
    <source>
        <dbReference type="EMBL" id="MQM09736.1"/>
    </source>
</evidence>
<keyword evidence="12" id="KW-0418">Kinase</keyword>
<accession>A0A843WQ14</accession>
<dbReference type="InterPro" id="IPR001611">
    <property type="entry name" value="Leu-rich_rpt"/>
</dbReference>
<evidence type="ECO:0000256" key="4">
    <source>
        <dbReference type="ARBA" id="ARBA00022527"/>
    </source>
</evidence>
<dbReference type="FunFam" id="3.80.10.10:FF:000722">
    <property type="entry name" value="Leucine-rich repeat receptor-like protein kinase"/>
    <property type="match status" value="1"/>
</dbReference>
<keyword evidence="11" id="KW-0547">Nucleotide-binding</keyword>
<evidence type="ECO:0000256" key="13">
    <source>
        <dbReference type="ARBA" id="ARBA00022840"/>
    </source>
</evidence>
<keyword evidence="5" id="KW-0597">Phosphoprotein</keyword>
<dbReference type="FunFam" id="3.30.200.20:FF:000467">
    <property type="entry name" value="Leucine-rich repeat receptor-like protein kinase"/>
    <property type="match status" value="1"/>
</dbReference>
<dbReference type="PANTHER" id="PTHR48007">
    <property type="entry name" value="LEUCINE-RICH REPEAT RECEPTOR-LIKE PROTEIN KINASE PXC1"/>
    <property type="match status" value="1"/>
</dbReference>
<protein>
    <recommendedName>
        <fullName evidence="3">non-specific serine/threonine protein kinase</fullName>
        <ecNumber evidence="3">2.7.11.1</ecNumber>
    </recommendedName>
</protein>
<reference evidence="24" key="1">
    <citation type="submission" date="2017-07" db="EMBL/GenBank/DDBJ databases">
        <title>Taro Niue Genome Assembly and Annotation.</title>
        <authorList>
            <person name="Atibalentja N."/>
            <person name="Keating K."/>
            <person name="Fields C.J."/>
        </authorList>
    </citation>
    <scope>NUCLEOTIDE SEQUENCE</scope>
    <source>
        <strain evidence="24">Niue_2</strain>
        <tissue evidence="24">Leaf</tissue>
    </source>
</reference>
<dbReference type="InterPro" id="IPR046959">
    <property type="entry name" value="PRK1-6/SRF4-like"/>
</dbReference>
<dbReference type="Pfam" id="PF08263">
    <property type="entry name" value="LRRNT_2"/>
    <property type="match status" value="1"/>
</dbReference>
<feature type="region of interest" description="Disordered" evidence="20">
    <location>
        <begin position="301"/>
        <end position="321"/>
    </location>
</feature>
<dbReference type="SUPFAM" id="SSF56112">
    <property type="entry name" value="Protein kinase-like (PK-like)"/>
    <property type="match status" value="1"/>
</dbReference>
<evidence type="ECO:0000256" key="1">
    <source>
        <dbReference type="ARBA" id="ARBA00004479"/>
    </source>
</evidence>
<dbReference type="FunFam" id="3.80.10.10:FF:000101">
    <property type="entry name" value="LRR receptor-like serine/threonine-protein kinase ERECTA"/>
    <property type="match status" value="1"/>
</dbReference>
<dbReference type="FunFam" id="1.10.510.10:FF:001023">
    <property type="entry name" value="Os07g0541700 protein"/>
    <property type="match status" value="1"/>
</dbReference>
<evidence type="ECO:0000256" key="6">
    <source>
        <dbReference type="ARBA" id="ARBA00022614"/>
    </source>
</evidence>
<keyword evidence="14 21" id="KW-1133">Transmembrane helix</keyword>
<dbReference type="EC" id="2.7.11.1" evidence="3"/>
<evidence type="ECO:0000256" key="14">
    <source>
        <dbReference type="ARBA" id="ARBA00022989"/>
    </source>
</evidence>
<dbReference type="InterPro" id="IPR032675">
    <property type="entry name" value="LRR_dom_sf"/>
</dbReference>
<proteinExistence type="inferred from homology"/>
<keyword evidence="13" id="KW-0067">ATP-binding</keyword>
<evidence type="ECO:0000256" key="7">
    <source>
        <dbReference type="ARBA" id="ARBA00022679"/>
    </source>
</evidence>
<keyword evidence="7" id="KW-0808">Transferase</keyword>
<keyword evidence="8 21" id="KW-0812">Transmembrane</keyword>
<dbReference type="SMART" id="SM00220">
    <property type="entry name" value="S_TKc"/>
    <property type="match status" value="1"/>
</dbReference>
<evidence type="ECO:0000256" key="11">
    <source>
        <dbReference type="ARBA" id="ARBA00022741"/>
    </source>
</evidence>
<dbReference type="InterPro" id="IPR011009">
    <property type="entry name" value="Kinase-like_dom_sf"/>
</dbReference>
<evidence type="ECO:0000256" key="10">
    <source>
        <dbReference type="ARBA" id="ARBA00022737"/>
    </source>
</evidence>
<evidence type="ECO:0000256" key="15">
    <source>
        <dbReference type="ARBA" id="ARBA00023136"/>
    </source>
</evidence>
<dbReference type="InterPro" id="IPR008271">
    <property type="entry name" value="Ser/Thr_kinase_AS"/>
</dbReference>
<feature type="compositionally biased region" description="Low complexity" evidence="20">
    <location>
        <begin position="700"/>
        <end position="709"/>
    </location>
</feature>
<sequence length="782" mass="82257">MAPPSHFPFLLLVLFFMSPPKLLLLRSPRPCSALSPDGLTLLAFKSSVSADPSSTLAEWDEEDDDPCRWPGVSCANVSGYPYPRVVALSVADKNLSGYIPSELGTLVFLRRLNLHGNLLSGPIPPQLSNATSLHSLFLYANNLSGPVPPSLCNLPRLQNLDLSRNALFGPIPAELRNCHQLQRLLLSSNRLSGEVPTGIWPELGQIVQLDLSSNNLSGGIPPDLGDLKLLSGTLNLSHNQFSGEIPSNLGNLPPTVSLDLRGNNLSGEIPQVGSLSNQGPAAFQGNPNLCGFPLLNPCQGASPGASGRQNNPTGSPVAGGGKRAKKGLSLGMIILIAVADAVGVALIGLVLVYAYWKLKDGDRGCSCTGKTKLGGDGGGKPWLCCWKRASCGGAASSCSEEGDQSSDGGGGGGSADEGEGDLVAIDKGFAFELDELLRASAYVLGKSGLGIVYKVVLGNGVPVAVRRLGEGGAQRHKEFAAEAQAIGRVRHPNVVRLRAYYWAPDEKLLISDFISNGSLAAALRVLRPPTTAGDLSRCNATVSGLDRELLFSRRSGQPVLSWSTRLRIARGTARGLAYIHECSPRKFVHGDVKPSNILLDADFNPQISDFGLLRLANIAGGADAASAGLIGGGLLLPNTAAAKSTPPPPDRPNSYRAPEARVDPGSRPAQKWDVYSFGVVLLELLTGKPPAKPSPPSPAAPTFSPSSAGAGMDAGELVRWVRKGFQDERPLTELLDPALLREVQAKKEVVAAFHVALACTETDPELRPKMKAVADNLDKIGS</sequence>
<feature type="compositionally biased region" description="Pro residues" evidence="20">
    <location>
        <begin position="690"/>
        <end position="699"/>
    </location>
</feature>
<keyword evidence="15 21" id="KW-0472">Membrane</keyword>
<feature type="transmembrane region" description="Helical" evidence="21">
    <location>
        <begin position="332"/>
        <end position="356"/>
    </location>
</feature>
<evidence type="ECO:0000259" key="23">
    <source>
        <dbReference type="PROSITE" id="PS50011"/>
    </source>
</evidence>
<keyword evidence="17" id="KW-0325">Glycoprotein</keyword>
<dbReference type="GO" id="GO:0016020">
    <property type="term" value="C:membrane"/>
    <property type="evidence" value="ECO:0007669"/>
    <property type="project" value="UniProtKB-SubCell"/>
</dbReference>
<evidence type="ECO:0000256" key="2">
    <source>
        <dbReference type="ARBA" id="ARBA00008684"/>
    </source>
</evidence>
<comment type="catalytic activity">
    <reaction evidence="19">
        <text>L-seryl-[protein] + ATP = O-phospho-L-seryl-[protein] + ADP + H(+)</text>
        <dbReference type="Rhea" id="RHEA:17989"/>
        <dbReference type="Rhea" id="RHEA-COMP:9863"/>
        <dbReference type="Rhea" id="RHEA-COMP:11604"/>
        <dbReference type="ChEBI" id="CHEBI:15378"/>
        <dbReference type="ChEBI" id="CHEBI:29999"/>
        <dbReference type="ChEBI" id="CHEBI:30616"/>
        <dbReference type="ChEBI" id="CHEBI:83421"/>
        <dbReference type="ChEBI" id="CHEBI:456216"/>
        <dbReference type="EC" id="2.7.11.1"/>
    </reaction>
</comment>
<evidence type="ECO:0000313" key="25">
    <source>
        <dbReference type="Proteomes" id="UP000652761"/>
    </source>
</evidence>
<dbReference type="Proteomes" id="UP000652761">
    <property type="component" value="Unassembled WGS sequence"/>
</dbReference>
<evidence type="ECO:0000256" key="18">
    <source>
        <dbReference type="ARBA" id="ARBA00047899"/>
    </source>
</evidence>
<evidence type="ECO:0000256" key="8">
    <source>
        <dbReference type="ARBA" id="ARBA00022692"/>
    </source>
</evidence>
<evidence type="ECO:0000256" key="9">
    <source>
        <dbReference type="ARBA" id="ARBA00022729"/>
    </source>
</evidence>
<dbReference type="PROSITE" id="PS50011">
    <property type="entry name" value="PROTEIN_KINASE_DOM"/>
    <property type="match status" value="1"/>
</dbReference>
<feature type="chain" id="PRO_5032353360" description="non-specific serine/threonine protein kinase" evidence="22">
    <location>
        <begin position="25"/>
        <end position="782"/>
    </location>
</feature>
<name>A0A843WQ14_COLES</name>
<dbReference type="InterPro" id="IPR013210">
    <property type="entry name" value="LRR_N_plant-typ"/>
</dbReference>
<comment type="similarity">
    <text evidence="2">Belongs to the protein kinase superfamily. Ser/Thr protein kinase family.</text>
</comment>
<dbReference type="Gene3D" id="3.30.200.20">
    <property type="entry name" value="Phosphorylase Kinase, domain 1"/>
    <property type="match status" value="1"/>
</dbReference>
<feature type="domain" description="Protein kinase" evidence="23">
    <location>
        <begin position="438"/>
        <end position="782"/>
    </location>
</feature>
<feature type="region of interest" description="Disordered" evidence="20">
    <location>
        <begin position="640"/>
        <end position="667"/>
    </location>
</feature>
<dbReference type="Gene3D" id="3.80.10.10">
    <property type="entry name" value="Ribonuclease Inhibitor"/>
    <property type="match status" value="2"/>
</dbReference>
<keyword evidence="16" id="KW-0675">Receptor</keyword>
<dbReference type="EMBL" id="NMUH01004459">
    <property type="protein sequence ID" value="MQM09736.1"/>
    <property type="molecule type" value="Genomic_DNA"/>
</dbReference>
<feature type="signal peptide" evidence="22">
    <location>
        <begin position="1"/>
        <end position="24"/>
    </location>
</feature>
<evidence type="ECO:0000256" key="21">
    <source>
        <dbReference type="SAM" id="Phobius"/>
    </source>
</evidence>
<evidence type="ECO:0000256" key="12">
    <source>
        <dbReference type="ARBA" id="ARBA00022777"/>
    </source>
</evidence>
<evidence type="ECO:0000256" key="5">
    <source>
        <dbReference type="ARBA" id="ARBA00022553"/>
    </source>
</evidence>
<keyword evidence="10" id="KW-0677">Repeat</keyword>
<dbReference type="PANTHER" id="PTHR48007:SF36">
    <property type="entry name" value="RECEPTOR PROTEIN KINASE-LIKE PROTEIN ZAR1"/>
    <property type="match status" value="1"/>
</dbReference>
<dbReference type="InterPro" id="IPR000719">
    <property type="entry name" value="Prot_kinase_dom"/>
</dbReference>
<evidence type="ECO:0000256" key="19">
    <source>
        <dbReference type="ARBA" id="ARBA00048679"/>
    </source>
</evidence>
<dbReference type="SUPFAM" id="SSF52058">
    <property type="entry name" value="L domain-like"/>
    <property type="match status" value="1"/>
</dbReference>
<comment type="caution">
    <text evidence="24">The sequence shown here is derived from an EMBL/GenBank/DDBJ whole genome shotgun (WGS) entry which is preliminary data.</text>
</comment>
<keyword evidence="9 22" id="KW-0732">Signal</keyword>
<comment type="catalytic activity">
    <reaction evidence="18">
        <text>L-threonyl-[protein] + ATP = O-phospho-L-threonyl-[protein] + ADP + H(+)</text>
        <dbReference type="Rhea" id="RHEA:46608"/>
        <dbReference type="Rhea" id="RHEA-COMP:11060"/>
        <dbReference type="Rhea" id="RHEA-COMP:11605"/>
        <dbReference type="ChEBI" id="CHEBI:15378"/>
        <dbReference type="ChEBI" id="CHEBI:30013"/>
        <dbReference type="ChEBI" id="CHEBI:30616"/>
        <dbReference type="ChEBI" id="CHEBI:61977"/>
        <dbReference type="ChEBI" id="CHEBI:456216"/>
        <dbReference type="EC" id="2.7.11.1"/>
    </reaction>
</comment>
<organism evidence="24 25">
    <name type="scientific">Colocasia esculenta</name>
    <name type="common">Wild taro</name>
    <name type="synonym">Arum esculentum</name>
    <dbReference type="NCBI Taxonomy" id="4460"/>
    <lineage>
        <taxon>Eukaryota</taxon>
        <taxon>Viridiplantae</taxon>
        <taxon>Streptophyta</taxon>
        <taxon>Embryophyta</taxon>
        <taxon>Tracheophyta</taxon>
        <taxon>Spermatophyta</taxon>
        <taxon>Magnoliopsida</taxon>
        <taxon>Liliopsida</taxon>
        <taxon>Araceae</taxon>
        <taxon>Aroideae</taxon>
        <taxon>Colocasieae</taxon>
        <taxon>Colocasia</taxon>
    </lineage>
</organism>
<comment type="subcellular location">
    <subcellularLocation>
        <location evidence="1">Membrane</location>
        <topology evidence="1">Single-pass type I membrane protein</topology>
    </subcellularLocation>
</comment>
<dbReference type="GO" id="GO:0004674">
    <property type="term" value="F:protein serine/threonine kinase activity"/>
    <property type="evidence" value="ECO:0007669"/>
    <property type="project" value="UniProtKB-KW"/>
</dbReference>
<evidence type="ECO:0000256" key="22">
    <source>
        <dbReference type="SAM" id="SignalP"/>
    </source>
</evidence>